<protein>
    <submittedName>
        <fullName evidence="8">AI-2E family transporter</fullName>
    </submittedName>
</protein>
<feature type="compositionally biased region" description="Low complexity" evidence="6">
    <location>
        <begin position="30"/>
        <end position="41"/>
    </location>
</feature>
<comment type="similarity">
    <text evidence="2">Belongs to the autoinducer-2 exporter (AI-2E) (TC 2.A.86) family.</text>
</comment>
<organism evidence="8 9">
    <name type="scientific">Piscinibacter terrae</name>
    <dbReference type="NCBI Taxonomy" id="2496871"/>
    <lineage>
        <taxon>Bacteria</taxon>
        <taxon>Pseudomonadati</taxon>
        <taxon>Pseudomonadota</taxon>
        <taxon>Betaproteobacteria</taxon>
        <taxon>Burkholderiales</taxon>
        <taxon>Sphaerotilaceae</taxon>
        <taxon>Piscinibacter</taxon>
    </lineage>
</organism>
<reference evidence="8 9" key="1">
    <citation type="submission" date="2018-08" db="EMBL/GenBank/DDBJ databases">
        <authorList>
            <person name="Khan S.A."/>
            <person name="Jeon C.O."/>
            <person name="Chun B.H."/>
            <person name="Jeong S.E."/>
        </authorList>
    </citation>
    <scope>NUCLEOTIDE SEQUENCE [LARGE SCALE GENOMIC DNA]</scope>
    <source>
        <strain evidence="8 9">S-16</strain>
    </source>
</reference>
<feature type="transmembrane region" description="Helical" evidence="7">
    <location>
        <begin position="445"/>
        <end position="470"/>
    </location>
</feature>
<dbReference type="GO" id="GO:0016020">
    <property type="term" value="C:membrane"/>
    <property type="evidence" value="ECO:0007669"/>
    <property type="project" value="UniProtKB-SubCell"/>
</dbReference>
<feature type="transmembrane region" description="Helical" evidence="7">
    <location>
        <begin position="373"/>
        <end position="399"/>
    </location>
</feature>
<proteinExistence type="inferred from homology"/>
<evidence type="ECO:0000256" key="3">
    <source>
        <dbReference type="ARBA" id="ARBA00022692"/>
    </source>
</evidence>
<dbReference type="Proteomes" id="UP000267464">
    <property type="component" value="Unassembled WGS sequence"/>
</dbReference>
<keyword evidence="9" id="KW-1185">Reference proteome</keyword>
<dbReference type="PANTHER" id="PTHR21716:SF16">
    <property type="entry name" value="BLL1467 PROTEIN"/>
    <property type="match status" value="1"/>
</dbReference>
<evidence type="ECO:0000256" key="1">
    <source>
        <dbReference type="ARBA" id="ARBA00004141"/>
    </source>
</evidence>
<evidence type="ECO:0000313" key="8">
    <source>
        <dbReference type="EMBL" id="RQP22830.1"/>
    </source>
</evidence>
<feature type="transmembrane region" description="Helical" evidence="7">
    <location>
        <begin position="199"/>
        <end position="220"/>
    </location>
</feature>
<evidence type="ECO:0000256" key="4">
    <source>
        <dbReference type="ARBA" id="ARBA00022989"/>
    </source>
</evidence>
<comment type="subcellular location">
    <subcellularLocation>
        <location evidence="1">Membrane</location>
        <topology evidence="1">Multi-pass membrane protein</topology>
    </subcellularLocation>
</comment>
<dbReference type="GO" id="GO:0055085">
    <property type="term" value="P:transmembrane transport"/>
    <property type="evidence" value="ECO:0007669"/>
    <property type="project" value="TreeGrafter"/>
</dbReference>
<accession>A0A3N7HL53</accession>
<evidence type="ECO:0000256" key="7">
    <source>
        <dbReference type="SAM" id="Phobius"/>
    </source>
</evidence>
<evidence type="ECO:0000313" key="9">
    <source>
        <dbReference type="Proteomes" id="UP000267464"/>
    </source>
</evidence>
<dbReference type="Pfam" id="PF01594">
    <property type="entry name" value="AI-2E_transport"/>
    <property type="match status" value="1"/>
</dbReference>
<keyword evidence="3 7" id="KW-0812">Transmembrane</keyword>
<dbReference type="PANTHER" id="PTHR21716">
    <property type="entry name" value="TRANSMEMBRANE PROTEIN"/>
    <property type="match status" value="1"/>
</dbReference>
<sequence>MAEGARGTQQRDATGQQRHPRAEGMVPDDAQQQRAGHAQHGMEGGRRAHAGRALPPQRHRIEQQPQEAAAGQFVQAAAQELGMHGQGSHDAASAACMPRAPPACGGCPASGMPAAECCRMYSIDTRHAPHAQPAGAASDAQARPPVASWPMRVLVAVAAVFFMQTAQPLLLPIVIAVAFTFVLSPLVRRLRRLGLPETVGAAVVVSAALCCVVLAVSALATPAAEWLDRAPATVRQLIDSADKIRTTLFEFSAGGRKARASAAAQRSDPIAEKIASEGITFTRVVLAQMFSFALEAAATVILLYFLLASEHWLLSRTVEAVRRRRTRALVLGGVRQAQREIGLYLGTMGLINLGLGTLTALAMWALGVPNPPLWGAMVVLLNFVPYLGPAVMTVVLLLAGSMTFGNSADMLGPPASFLVLHAVESNFVTPWVVGRRLRLAPLSVFLSVMVLGWLWGIAGAFVAVPIVLGLRTTFKRTRRFKLACVYFEGDATPPPSLRSLLRKSRRRT</sequence>
<feature type="region of interest" description="Disordered" evidence="6">
    <location>
        <begin position="1"/>
        <end position="71"/>
    </location>
</feature>
<feature type="transmembrane region" description="Helical" evidence="7">
    <location>
        <begin position="285"/>
        <end position="307"/>
    </location>
</feature>
<evidence type="ECO:0000256" key="5">
    <source>
        <dbReference type="ARBA" id="ARBA00023136"/>
    </source>
</evidence>
<feature type="transmembrane region" description="Helical" evidence="7">
    <location>
        <begin position="411"/>
        <end position="433"/>
    </location>
</feature>
<name>A0A3N7HL53_9BURK</name>
<keyword evidence="5 7" id="KW-0472">Membrane</keyword>
<comment type="caution">
    <text evidence="8">The sequence shown here is derived from an EMBL/GenBank/DDBJ whole genome shotgun (WGS) entry which is preliminary data.</text>
</comment>
<reference evidence="8 9" key="2">
    <citation type="submission" date="2018-12" db="EMBL/GenBank/DDBJ databases">
        <title>Rhizobacter gummiphilus sp. nov., a rubber-degrading bacterium isolated from the soil of a botanical garden in Japan.</title>
        <authorList>
            <person name="Shunsuke S.S."/>
        </authorList>
    </citation>
    <scope>NUCLEOTIDE SEQUENCE [LARGE SCALE GENOMIC DNA]</scope>
    <source>
        <strain evidence="8 9">S-16</strain>
    </source>
</reference>
<dbReference type="EMBL" id="QUSW01000006">
    <property type="protein sequence ID" value="RQP22830.1"/>
    <property type="molecule type" value="Genomic_DNA"/>
</dbReference>
<feature type="compositionally biased region" description="Polar residues" evidence="6">
    <location>
        <begin position="7"/>
        <end position="17"/>
    </location>
</feature>
<feature type="transmembrane region" description="Helical" evidence="7">
    <location>
        <begin position="343"/>
        <end position="367"/>
    </location>
</feature>
<dbReference type="InterPro" id="IPR002549">
    <property type="entry name" value="AI-2E-like"/>
</dbReference>
<gene>
    <name evidence="8" type="ORF">DZC73_21315</name>
</gene>
<feature type="transmembrane region" description="Helical" evidence="7">
    <location>
        <begin position="169"/>
        <end position="187"/>
    </location>
</feature>
<evidence type="ECO:0000256" key="6">
    <source>
        <dbReference type="SAM" id="MobiDB-lite"/>
    </source>
</evidence>
<dbReference type="AlphaFoldDB" id="A0A3N7HL53"/>
<evidence type="ECO:0000256" key="2">
    <source>
        <dbReference type="ARBA" id="ARBA00009773"/>
    </source>
</evidence>
<keyword evidence="4 7" id="KW-1133">Transmembrane helix</keyword>